<keyword evidence="2" id="KW-1185">Reference proteome</keyword>
<sequence length="413" mass="48075">MRNYLFYTKGDLRSTIEAHKQNIKKDIEGQESNYILNVNEDDYIDYLYNKYIINQLILHDEQISIVDQKERNIDVSHEWDRVIFDRSQPYYVKGNSITIGIPYEGDRDLFYLRPSTFSTVFPIGVITNSDLLLVYEGANLTSKGIKDNLNSDIRTIKDYISWTNTDIKPFNDNLKSYLQELFTNRKNKLLKDLNLVSSLGIPLRKNTEYVQTYVIPTNKKTVKIAKPLVNKKTFVPEPSIDMSTYEDILGTLNNMSMVMERCPEAFSKMDEESLRQHFLVQLNGIYEGKATGETFNANGKTDILLRENGKNVFIGECKFWKGDKVFIDTINQILSYMCWRDTKGAILIFNRNKNLSNILNKIPKLVQAHPNFKKVVNIQRETQFRYIFTQPSDNNREILLSIMVFDIPAKNEI</sequence>
<gene>
    <name evidence="1" type="ORF">CLRAG_33660</name>
</gene>
<accession>A0A1A6AL49</accession>
<dbReference type="PATRIC" id="fig|1353534.3.peg.3427"/>
<name>A0A1A6AL49_9CLOT</name>
<dbReference type="RefSeq" id="WP_065079444.1">
    <property type="nucleotide sequence ID" value="NZ_LROS01000055.1"/>
</dbReference>
<reference evidence="1 2" key="1">
    <citation type="journal article" date="2012" name="Front. Microbiol.">
        <title>Draft Genome Sequence of the Virulent Strain 01-B526 of the Fish Pathogen Aeromonas salmonicida.</title>
        <authorList>
            <person name="Charette S.J."/>
            <person name="Brochu F."/>
            <person name="Boyle B."/>
            <person name="Filion G."/>
            <person name="Tanaka K.H."/>
            <person name="Derome N."/>
        </authorList>
    </citation>
    <scope>NUCLEOTIDE SEQUENCE [LARGE SCALE GENOMIC DNA]</scope>
    <source>
        <strain evidence="1 2">P11</strain>
    </source>
</reference>
<organism evidence="1 2">
    <name type="scientific">Clostridium ragsdalei P11</name>
    <dbReference type="NCBI Taxonomy" id="1353534"/>
    <lineage>
        <taxon>Bacteria</taxon>
        <taxon>Bacillati</taxon>
        <taxon>Bacillota</taxon>
        <taxon>Clostridia</taxon>
        <taxon>Eubacteriales</taxon>
        <taxon>Clostridiaceae</taxon>
        <taxon>Clostridium</taxon>
    </lineage>
</organism>
<comment type="caution">
    <text evidence="1">The sequence shown here is derived from an EMBL/GenBank/DDBJ whole genome shotgun (WGS) entry which is preliminary data.</text>
</comment>
<dbReference type="AlphaFoldDB" id="A0A1A6AL49"/>
<dbReference type="EMBL" id="LROS01000055">
    <property type="protein sequence ID" value="OBR90718.1"/>
    <property type="molecule type" value="Genomic_DNA"/>
</dbReference>
<evidence type="ECO:0000313" key="1">
    <source>
        <dbReference type="EMBL" id="OBR90718.1"/>
    </source>
</evidence>
<proteinExistence type="predicted"/>
<dbReference type="Proteomes" id="UP000093954">
    <property type="component" value="Unassembled WGS sequence"/>
</dbReference>
<evidence type="ECO:0000313" key="2">
    <source>
        <dbReference type="Proteomes" id="UP000093954"/>
    </source>
</evidence>
<protein>
    <submittedName>
        <fullName evidence="1">Uncharacterized protein</fullName>
    </submittedName>
</protein>